<comment type="caution">
    <text evidence="1">The sequence shown here is derived from an EMBL/GenBank/DDBJ whole genome shotgun (WGS) entry which is preliminary data.</text>
</comment>
<proteinExistence type="predicted"/>
<dbReference type="EMBL" id="CAXIEN010000018">
    <property type="protein sequence ID" value="CAL1265636.1"/>
    <property type="molecule type" value="Genomic_DNA"/>
</dbReference>
<dbReference type="AlphaFoldDB" id="A0AAV1Z2N0"/>
<organism evidence="1 2">
    <name type="scientific">Larinioides sclopetarius</name>
    <dbReference type="NCBI Taxonomy" id="280406"/>
    <lineage>
        <taxon>Eukaryota</taxon>
        <taxon>Metazoa</taxon>
        <taxon>Ecdysozoa</taxon>
        <taxon>Arthropoda</taxon>
        <taxon>Chelicerata</taxon>
        <taxon>Arachnida</taxon>
        <taxon>Araneae</taxon>
        <taxon>Araneomorphae</taxon>
        <taxon>Entelegynae</taxon>
        <taxon>Araneoidea</taxon>
        <taxon>Araneidae</taxon>
        <taxon>Larinioides</taxon>
    </lineage>
</organism>
<accession>A0AAV1Z2N0</accession>
<evidence type="ECO:0000313" key="2">
    <source>
        <dbReference type="Proteomes" id="UP001497382"/>
    </source>
</evidence>
<reference evidence="1 2" key="1">
    <citation type="submission" date="2024-04" db="EMBL/GenBank/DDBJ databases">
        <authorList>
            <person name="Rising A."/>
            <person name="Reimegard J."/>
            <person name="Sonavane S."/>
            <person name="Akerstrom W."/>
            <person name="Nylinder S."/>
            <person name="Hedman E."/>
            <person name="Kallberg Y."/>
        </authorList>
    </citation>
    <scope>NUCLEOTIDE SEQUENCE [LARGE SCALE GENOMIC DNA]</scope>
</reference>
<sequence length="278" mass="32675">MPSSYRNKRSCGHWSDRELTDLAAGIQKYGFADPQKISSIIKTKSATSVKIYIQRKIDEIRKEKHKLEKETTGRKVRKSWNVTKPEDVKDWRSVRKWRKIAENQMPLSAVRQDYSRLVIKNLCEKFYDEAKEAANPQVLDVKAIYKFMLECVSGQIPSQLAIKESTYVLVLLRFMKDMFQKYDFKEEYQFIHDFRKPVEFVPARVKDEFRKNLAYDPGTVPIPIDVYENLVCHRQVVNSFNPLGVPLWLLTKEQKYVQELLRTTTNKNQPSTSGEQKK</sequence>
<keyword evidence="2" id="KW-1185">Reference proteome</keyword>
<protein>
    <recommendedName>
        <fullName evidence="3">Myb-like domain-containing protein</fullName>
    </recommendedName>
</protein>
<evidence type="ECO:0000313" key="1">
    <source>
        <dbReference type="EMBL" id="CAL1265636.1"/>
    </source>
</evidence>
<dbReference type="Proteomes" id="UP001497382">
    <property type="component" value="Unassembled WGS sequence"/>
</dbReference>
<evidence type="ECO:0008006" key="3">
    <source>
        <dbReference type="Google" id="ProtNLM"/>
    </source>
</evidence>
<name>A0AAV1Z2N0_9ARAC</name>
<gene>
    <name evidence="1" type="ORF">LARSCL_LOCUS2648</name>
</gene>